<reference evidence="1 2" key="1">
    <citation type="journal article" date="2015" name="Sci. Rep.">
        <title>Chromosome-level genome map provides insights into diverse defense mechanisms in the medicinal fungus Ganoderma sinense.</title>
        <authorList>
            <person name="Zhu Y."/>
            <person name="Xu J."/>
            <person name="Sun C."/>
            <person name="Zhou S."/>
            <person name="Xu H."/>
            <person name="Nelson D.R."/>
            <person name="Qian J."/>
            <person name="Song J."/>
            <person name="Luo H."/>
            <person name="Xiang L."/>
            <person name="Li Y."/>
            <person name="Xu Z."/>
            <person name="Ji A."/>
            <person name="Wang L."/>
            <person name="Lu S."/>
            <person name="Hayward A."/>
            <person name="Sun W."/>
            <person name="Li X."/>
            <person name="Schwartz D.C."/>
            <person name="Wang Y."/>
            <person name="Chen S."/>
        </authorList>
    </citation>
    <scope>NUCLEOTIDE SEQUENCE [LARGE SCALE GENOMIC DNA]</scope>
    <source>
        <strain evidence="1 2">ZZ0214-1</strain>
    </source>
</reference>
<gene>
    <name evidence="1" type="ORF">GSI_08385</name>
</gene>
<accession>A0A2G8S6P0</accession>
<dbReference type="AlphaFoldDB" id="A0A2G8S6P0"/>
<organism evidence="1 2">
    <name type="scientific">Ganoderma sinense ZZ0214-1</name>
    <dbReference type="NCBI Taxonomy" id="1077348"/>
    <lineage>
        <taxon>Eukaryota</taxon>
        <taxon>Fungi</taxon>
        <taxon>Dikarya</taxon>
        <taxon>Basidiomycota</taxon>
        <taxon>Agaricomycotina</taxon>
        <taxon>Agaricomycetes</taxon>
        <taxon>Polyporales</taxon>
        <taxon>Polyporaceae</taxon>
        <taxon>Ganoderma</taxon>
    </lineage>
</organism>
<dbReference type="PANTHER" id="PTHR33488:SF2">
    <property type="entry name" value="EARLY ENDOSOME ANTIGEN 1-LIKE"/>
    <property type="match status" value="1"/>
</dbReference>
<sequence>MLIGPPYSVQAGLDAEHSAAALPRVPAFWFSFAPPRNYNNLATYRSLLQPRCPFLRLAMSETDNVVQSVEEFDNRVAETHSGATEVQDFARRTSYAFPSADVLVPAPMAVSILGQLTIVATATDFKLVEPKAGFQHVRYPDSFRATIMQLVNSGALALNKSFVNFDEINKRCAAVRPGVNNIVQLLVGHEDNTPAQNDRAIERHLPHQIESLSRTIEACLAKARETDQTFNDLLALVMEIHESCAATQGVFVQFVKLGLGNDCVTNFVALGENESQTREADLRKAYLEKEEEATQEMKRIGEEVLQKAREDFTNTQDKFNNAANSMPGGWELAGLGALDTLSNVANVLTFGLFKAGRHAPSHPVPSTSATPMVQSTPPVDLSDINDPGYQRASALREQAESLHILLTAGSDGRLDWNAIKSRQSGGCMDIKVRCDQVMESLRINNRNSGRATNTAHGLARRGKDLAKELGSVVPPGNPRAIEQLIRNVSAWREDVLTFACEADLKLGSSLLTSNAFLPDPNFESGGGKAELRVRSAQYRLAATQAQLNASRESSKAASDKLMEVNGQLGDIMAQLAKIDVQQHNWEEITEILRKAIQFLCELKTYLNNLVHFFDAVHNLVSVTLKEAADQFITIVKDASAIEDKPGGPEVKQIEGVTLDAWARQAIYNHALSAAKISKVVENISDMYVTLYDGNVHPGVNMLLGMGKLVGSDDREAVAAAGKEIQDWAQGASDKIVHLISERTHENEQDIQNRIHELENSLGTILPQSSSNSRIEEIVHDVEQMQVQETTKAIAAAADANPVYGNSAEMSSARRKKVSKKVFV</sequence>
<evidence type="ECO:0000313" key="1">
    <source>
        <dbReference type="EMBL" id="PIL29443.1"/>
    </source>
</evidence>
<dbReference type="EMBL" id="AYKW01000022">
    <property type="protein sequence ID" value="PIL29443.1"/>
    <property type="molecule type" value="Genomic_DNA"/>
</dbReference>
<dbReference type="OrthoDB" id="5406275at2759"/>
<comment type="caution">
    <text evidence="1">The sequence shown here is derived from an EMBL/GenBank/DDBJ whole genome shotgun (WGS) entry which is preliminary data.</text>
</comment>
<proteinExistence type="predicted"/>
<evidence type="ECO:0000313" key="2">
    <source>
        <dbReference type="Proteomes" id="UP000230002"/>
    </source>
</evidence>
<dbReference type="PANTHER" id="PTHR33488">
    <property type="entry name" value="ZGC:162509"/>
    <property type="match status" value="1"/>
</dbReference>
<keyword evidence="2" id="KW-1185">Reference proteome</keyword>
<dbReference type="Proteomes" id="UP000230002">
    <property type="component" value="Unassembled WGS sequence"/>
</dbReference>
<name>A0A2G8S6P0_9APHY</name>
<protein>
    <submittedName>
        <fullName evidence="1">Uncharacterized protein</fullName>
    </submittedName>
</protein>
<dbReference type="STRING" id="1077348.A0A2G8S6P0"/>